<dbReference type="GO" id="GO:0006355">
    <property type="term" value="P:regulation of DNA-templated transcription"/>
    <property type="evidence" value="ECO:0007669"/>
    <property type="project" value="InterPro"/>
</dbReference>
<dbReference type="Pfam" id="PF00072">
    <property type="entry name" value="Response_reg"/>
    <property type="match status" value="1"/>
</dbReference>
<evidence type="ECO:0000256" key="4">
    <source>
        <dbReference type="ARBA" id="ARBA00023012"/>
    </source>
</evidence>
<dbReference type="Gene3D" id="3.40.50.2300">
    <property type="match status" value="1"/>
</dbReference>
<evidence type="ECO:0000259" key="10">
    <source>
        <dbReference type="PROSITE" id="PS50045"/>
    </source>
</evidence>
<dbReference type="Pfam" id="PF25601">
    <property type="entry name" value="AAA_lid_14"/>
    <property type="match status" value="1"/>
</dbReference>
<dbReference type="CDD" id="cd17550">
    <property type="entry name" value="REC_NtrX-like"/>
    <property type="match status" value="1"/>
</dbReference>
<dbReference type="InterPro" id="IPR002197">
    <property type="entry name" value="HTH_Fis"/>
</dbReference>
<dbReference type="GO" id="GO:0005524">
    <property type="term" value="F:ATP binding"/>
    <property type="evidence" value="ECO:0007669"/>
    <property type="project" value="UniProtKB-KW"/>
</dbReference>
<organism evidence="12">
    <name type="scientific">uncultured Alphaproteobacteria bacterium</name>
    <dbReference type="NCBI Taxonomy" id="91750"/>
    <lineage>
        <taxon>Bacteria</taxon>
        <taxon>Pseudomonadati</taxon>
        <taxon>Pseudomonadota</taxon>
        <taxon>Alphaproteobacteria</taxon>
        <taxon>environmental samples</taxon>
    </lineage>
</organism>
<keyword evidence="6" id="KW-0238">DNA-binding</keyword>
<sequence>MDILIVDDEADIRMLVAGILEDEGYTTREASDADSALAAMKERRPHLVILDIWLEGSRLDGLGILREIRKRDPDMPVVMISGHGTVETAVAALKEGAYDFIEKPFKMQRLLLVVERALEANSLRTENRNLKALAGSAAELIGTSPAVQQVRQIVERVAPTGSRVLVTGPAGAGKEVVARQIHLQSKRCNGPFVVVNCAAMHPDRMERELFGMEPGYAGPDAPGHPGVFERAHGGTLLLDEVADMPLETQGKIVRVLQDQSFERLGGHGRVKVDVRVISTTNRDLTRAIAEGHFREDLYYRLAVVPLAMPPLRERREDIPDLAAEFLRHAAAAAGAAPRSLGEDALAALRAYDWPGNVRQLRNAMDWATIMAPGDARTPISADMLPPEIGATAPMTLHSSYSAEIMGLPLREARELFERDYLSSQLVRFGGNISKTAGFVGMERSALHRKLKSLGIFADDHSR</sequence>
<keyword evidence="5" id="KW-0805">Transcription regulation</keyword>
<dbReference type="FunFam" id="1.10.10.60:FF:000165">
    <property type="entry name" value="Two-component system nitrogen regulation response regulator NtrX"/>
    <property type="match status" value="1"/>
</dbReference>
<dbReference type="InterPro" id="IPR025944">
    <property type="entry name" value="Sigma_54_int_dom_CS"/>
</dbReference>
<dbReference type="InterPro" id="IPR001789">
    <property type="entry name" value="Sig_transdc_resp-reg_receiver"/>
</dbReference>
<name>A0A212J6K7_9PROT</name>
<keyword evidence="3" id="KW-0067">ATP-binding</keyword>
<dbReference type="InterPro" id="IPR011006">
    <property type="entry name" value="CheY-like_superfamily"/>
</dbReference>
<dbReference type="InterPro" id="IPR025943">
    <property type="entry name" value="Sigma_54_int_dom_ATP-bd_2"/>
</dbReference>
<protein>
    <submittedName>
        <fullName evidence="12">Nitrogen assimilation regulatory protein NtrX</fullName>
    </submittedName>
</protein>
<dbReference type="PANTHER" id="PTHR32071:SF17">
    <property type="entry name" value="TRANSCRIPTIONAL REGULATOR (NTRC FAMILY)"/>
    <property type="match status" value="1"/>
</dbReference>
<evidence type="ECO:0000259" key="11">
    <source>
        <dbReference type="PROSITE" id="PS50110"/>
    </source>
</evidence>
<proteinExistence type="predicted"/>
<dbReference type="CDD" id="cd00009">
    <property type="entry name" value="AAA"/>
    <property type="match status" value="1"/>
</dbReference>
<keyword evidence="7" id="KW-0010">Activator</keyword>
<evidence type="ECO:0000256" key="8">
    <source>
        <dbReference type="ARBA" id="ARBA00023163"/>
    </source>
</evidence>
<dbReference type="SUPFAM" id="SSF52540">
    <property type="entry name" value="P-loop containing nucleoside triphosphate hydrolases"/>
    <property type="match status" value="1"/>
</dbReference>
<dbReference type="Gene3D" id="1.10.8.60">
    <property type="match status" value="1"/>
</dbReference>
<dbReference type="EMBL" id="FLUO01000001">
    <property type="protein sequence ID" value="SBV94845.1"/>
    <property type="molecule type" value="Genomic_DNA"/>
</dbReference>
<dbReference type="Gene3D" id="3.40.50.300">
    <property type="entry name" value="P-loop containing nucleotide triphosphate hydrolases"/>
    <property type="match status" value="1"/>
</dbReference>
<dbReference type="InterPro" id="IPR058031">
    <property type="entry name" value="AAA_lid_NorR"/>
</dbReference>
<dbReference type="SMART" id="SM00382">
    <property type="entry name" value="AAA"/>
    <property type="match status" value="1"/>
</dbReference>
<dbReference type="PANTHER" id="PTHR32071">
    <property type="entry name" value="TRANSCRIPTIONAL REGULATORY PROTEIN"/>
    <property type="match status" value="1"/>
</dbReference>
<dbReference type="PROSITE" id="PS50110">
    <property type="entry name" value="RESPONSE_REGULATORY"/>
    <property type="match status" value="1"/>
</dbReference>
<accession>A0A212J6K7</accession>
<dbReference type="Pfam" id="PF00158">
    <property type="entry name" value="Sigma54_activat"/>
    <property type="match status" value="1"/>
</dbReference>
<keyword evidence="2" id="KW-0547">Nucleotide-binding</keyword>
<dbReference type="SMART" id="SM00448">
    <property type="entry name" value="REC"/>
    <property type="match status" value="1"/>
</dbReference>
<dbReference type="InterPro" id="IPR009057">
    <property type="entry name" value="Homeodomain-like_sf"/>
</dbReference>
<reference evidence="12" key="1">
    <citation type="submission" date="2016-04" db="EMBL/GenBank/DDBJ databases">
        <authorList>
            <person name="Evans L.H."/>
            <person name="Alamgir A."/>
            <person name="Owens N."/>
            <person name="Weber N.D."/>
            <person name="Virtaneva K."/>
            <person name="Barbian K."/>
            <person name="Babar A."/>
            <person name="Rosenke K."/>
        </authorList>
    </citation>
    <scope>NUCLEOTIDE SEQUENCE</scope>
    <source>
        <strain evidence="12">86</strain>
    </source>
</reference>
<dbReference type="GO" id="GO:0000160">
    <property type="term" value="P:phosphorelay signal transduction system"/>
    <property type="evidence" value="ECO:0007669"/>
    <property type="project" value="UniProtKB-KW"/>
</dbReference>
<dbReference type="AlphaFoldDB" id="A0A212J6K7"/>
<dbReference type="InterPro" id="IPR003593">
    <property type="entry name" value="AAA+_ATPase"/>
</dbReference>
<dbReference type="Pfam" id="PF02954">
    <property type="entry name" value="HTH_8"/>
    <property type="match status" value="1"/>
</dbReference>
<evidence type="ECO:0000313" key="12">
    <source>
        <dbReference type="EMBL" id="SBV94845.1"/>
    </source>
</evidence>
<evidence type="ECO:0000256" key="3">
    <source>
        <dbReference type="ARBA" id="ARBA00022840"/>
    </source>
</evidence>
<dbReference type="PROSITE" id="PS00676">
    <property type="entry name" value="SIGMA54_INTERACT_2"/>
    <property type="match status" value="1"/>
</dbReference>
<keyword evidence="8" id="KW-0804">Transcription</keyword>
<dbReference type="GO" id="GO:0043565">
    <property type="term" value="F:sequence-specific DNA binding"/>
    <property type="evidence" value="ECO:0007669"/>
    <property type="project" value="InterPro"/>
</dbReference>
<dbReference type="FunFam" id="3.40.50.2300:FF:000018">
    <property type="entry name" value="DNA-binding transcriptional regulator NtrC"/>
    <property type="match status" value="1"/>
</dbReference>
<dbReference type="InterPro" id="IPR027417">
    <property type="entry name" value="P-loop_NTPase"/>
</dbReference>
<keyword evidence="1 9" id="KW-0597">Phosphoprotein</keyword>
<evidence type="ECO:0000256" key="2">
    <source>
        <dbReference type="ARBA" id="ARBA00022741"/>
    </source>
</evidence>
<feature type="modified residue" description="4-aspartylphosphate" evidence="9">
    <location>
        <position position="51"/>
    </location>
</feature>
<evidence type="ECO:0000256" key="5">
    <source>
        <dbReference type="ARBA" id="ARBA00023015"/>
    </source>
</evidence>
<dbReference type="FunFam" id="3.40.50.300:FF:000006">
    <property type="entry name" value="DNA-binding transcriptional regulator NtrC"/>
    <property type="match status" value="1"/>
</dbReference>
<evidence type="ECO:0000256" key="6">
    <source>
        <dbReference type="ARBA" id="ARBA00023125"/>
    </source>
</evidence>
<dbReference type="SUPFAM" id="SSF46689">
    <property type="entry name" value="Homeodomain-like"/>
    <property type="match status" value="1"/>
</dbReference>
<dbReference type="Gene3D" id="1.10.10.60">
    <property type="entry name" value="Homeodomain-like"/>
    <property type="match status" value="1"/>
</dbReference>
<dbReference type="PROSITE" id="PS50045">
    <property type="entry name" value="SIGMA54_INTERACT_4"/>
    <property type="match status" value="1"/>
</dbReference>
<gene>
    <name evidence="12" type="primary">ntrX</name>
    <name evidence="12" type="ORF">KL86APRO_10561</name>
</gene>
<evidence type="ECO:0000256" key="7">
    <source>
        <dbReference type="ARBA" id="ARBA00023159"/>
    </source>
</evidence>
<dbReference type="SUPFAM" id="SSF52172">
    <property type="entry name" value="CheY-like"/>
    <property type="match status" value="1"/>
</dbReference>
<dbReference type="PROSITE" id="PS00688">
    <property type="entry name" value="SIGMA54_INTERACT_3"/>
    <property type="match status" value="1"/>
</dbReference>
<feature type="domain" description="Sigma-54 factor interaction" evidence="10">
    <location>
        <begin position="140"/>
        <end position="369"/>
    </location>
</feature>
<dbReference type="InterPro" id="IPR002078">
    <property type="entry name" value="Sigma_54_int"/>
</dbReference>
<evidence type="ECO:0000256" key="1">
    <source>
        <dbReference type="ARBA" id="ARBA00022553"/>
    </source>
</evidence>
<evidence type="ECO:0000256" key="9">
    <source>
        <dbReference type="PROSITE-ProRule" id="PRU00169"/>
    </source>
</evidence>
<feature type="domain" description="Response regulatory" evidence="11">
    <location>
        <begin position="2"/>
        <end position="118"/>
    </location>
</feature>
<keyword evidence="4" id="KW-0902">Two-component regulatory system</keyword>